<dbReference type="Gene3D" id="3.80.10.10">
    <property type="entry name" value="Ribonuclease Inhibitor"/>
    <property type="match status" value="1"/>
</dbReference>
<accession>A0A4V2MVQ4</accession>
<dbReference type="AlphaFoldDB" id="A0A4V2MVQ4"/>
<organism evidence="2 3">
    <name type="scientific">Steccherinum ochraceum</name>
    <dbReference type="NCBI Taxonomy" id="92696"/>
    <lineage>
        <taxon>Eukaryota</taxon>
        <taxon>Fungi</taxon>
        <taxon>Dikarya</taxon>
        <taxon>Basidiomycota</taxon>
        <taxon>Agaricomycotina</taxon>
        <taxon>Agaricomycetes</taxon>
        <taxon>Polyporales</taxon>
        <taxon>Steccherinaceae</taxon>
        <taxon>Steccherinum</taxon>
    </lineage>
</organism>
<comment type="caution">
    <text evidence="2">The sequence shown here is derived from an EMBL/GenBank/DDBJ whole genome shotgun (WGS) entry which is preliminary data.</text>
</comment>
<protein>
    <recommendedName>
        <fullName evidence="4">F-box domain-containing protein</fullName>
    </recommendedName>
</protein>
<proteinExistence type="predicted"/>
<evidence type="ECO:0000256" key="1">
    <source>
        <dbReference type="SAM" id="SignalP"/>
    </source>
</evidence>
<reference evidence="2 3" key="1">
    <citation type="submission" date="2018-11" db="EMBL/GenBank/DDBJ databases">
        <title>Genome assembly of Steccherinum ochraceum LE-BIN_3174, the white-rot fungus of the Steccherinaceae family (The Residual Polyporoid clade, Polyporales, Basidiomycota).</title>
        <authorList>
            <person name="Fedorova T.V."/>
            <person name="Glazunova O.A."/>
            <person name="Landesman E.O."/>
            <person name="Moiseenko K.V."/>
            <person name="Psurtseva N.V."/>
            <person name="Savinova O.S."/>
            <person name="Shakhova N.V."/>
            <person name="Tyazhelova T.V."/>
            <person name="Vasina D.V."/>
        </authorList>
    </citation>
    <scope>NUCLEOTIDE SEQUENCE [LARGE SCALE GENOMIC DNA]</scope>
    <source>
        <strain evidence="2 3">LE-BIN_3174</strain>
    </source>
</reference>
<dbReference type="OrthoDB" id="2655993at2759"/>
<keyword evidence="1" id="KW-0732">Signal</keyword>
<feature type="signal peptide" evidence="1">
    <location>
        <begin position="1"/>
        <end position="21"/>
    </location>
</feature>
<evidence type="ECO:0000313" key="3">
    <source>
        <dbReference type="Proteomes" id="UP000292702"/>
    </source>
</evidence>
<gene>
    <name evidence="2" type="ORF">EIP91_006234</name>
</gene>
<evidence type="ECO:0008006" key="4">
    <source>
        <dbReference type="Google" id="ProtNLM"/>
    </source>
</evidence>
<feature type="chain" id="PRO_5020257789" description="F-box domain-containing protein" evidence="1">
    <location>
        <begin position="22"/>
        <end position="483"/>
    </location>
</feature>
<dbReference type="EMBL" id="RWJN01000336">
    <property type="protein sequence ID" value="TCD62907.1"/>
    <property type="molecule type" value="Genomic_DNA"/>
</dbReference>
<sequence length="483" mass="54305">MSHKVFSTFELVAQIVKLAAAEEDPWLKPAGWQDLQLGVSWTAYQVLKALSLTAITFREHCLNEIWDTHYSIIPLLRSIDVIEEDPDSQQQYYLRQYVFRRPIEHADLPTLLGYSSRIRSLAPAGNLHSMLIIPVVLKNIGRDLKFLSLYFPAKDTPAGVVDLLVSKMLYVTELEFSGPGPAGPPADADHDSDAVMATLLRAATSMQTLQLCVDCGEEVWETIARTSTLRKLDLMSTESPFYYGKTFQFPCALTSLSYSSLDMNAAIHMLNGASFPALQELSLIFDHPPASNPEQISQLSHSIACSCPNATLQTIYLWNRNDSHRGDSEDARIILRWKWDLDDTFIHELSEAWPDIEELYIDPIRDVHQPSRITMAGLVSLATRCKSLKSFGAIIDAALPTSSTQVMDQTFVNDLSLLIVARSDIQETAVPDVVRFLSHIFPKLKDFEAGEGGVWGELVQQDEQDVNVKRWKQVEEHVRRAKD</sequence>
<keyword evidence="3" id="KW-1185">Reference proteome</keyword>
<dbReference type="InterPro" id="IPR032675">
    <property type="entry name" value="LRR_dom_sf"/>
</dbReference>
<dbReference type="Proteomes" id="UP000292702">
    <property type="component" value="Unassembled WGS sequence"/>
</dbReference>
<evidence type="ECO:0000313" key="2">
    <source>
        <dbReference type="EMBL" id="TCD62907.1"/>
    </source>
</evidence>
<name>A0A4V2MVQ4_9APHY</name>